<comment type="pathway">
    <text evidence="2 6">Cofactor biosynthesis; tetrahydrofolate biosynthesis; 2-amino-4-hydroxy-6-hydroxymethyl-7,8-dihydropteridine diphosphate from 7,8-dihydroneopterin triphosphate: step 3/4.</text>
</comment>
<dbReference type="InterPro" id="IPR006157">
    <property type="entry name" value="FolB_dom"/>
</dbReference>
<dbReference type="SUPFAM" id="SSF55620">
    <property type="entry name" value="Tetrahydrobiopterin biosynthesis enzymes-like"/>
    <property type="match status" value="1"/>
</dbReference>
<keyword evidence="5 6" id="KW-0456">Lyase</keyword>
<name>A0A174S1Y1_9BACE</name>
<evidence type="ECO:0000256" key="1">
    <source>
        <dbReference type="ARBA" id="ARBA00001353"/>
    </source>
</evidence>
<comment type="similarity">
    <text evidence="3 6">Belongs to the DHNA family.</text>
</comment>
<evidence type="ECO:0000256" key="4">
    <source>
        <dbReference type="ARBA" id="ARBA00022909"/>
    </source>
</evidence>
<evidence type="ECO:0000256" key="2">
    <source>
        <dbReference type="ARBA" id="ARBA00005013"/>
    </source>
</evidence>
<evidence type="ECO:0000313" key="9">
    <source>
        <dbReference type="Proteomes" id="UP000095657"/>
    </source>
</evidence>
<sequence length="130" mass="14567">MGDTKNNMKINNSTIFLKDIRCYAYHGVAPQENLIGNEYVIDLKLKVDISKAAQTDEVADTVNYAEVHNVIKTEMAIPSKLLEHAGGRIVQKLFETFPDIEEVELRLSKRNPPMGADIDAAGIELYCSRK</sequence>
<dbReference type="EC" id="4.1.2.25" evidence="6"/>
<dbReference type="PANTHER" id="PTHR42844:SF1">
    <property type="entry name" value="DIHYDRONEOPTERIN ALDOLASE 1-RELATED"/>
    <property type="match status" value="1"/>
</dbReference>
<proteinExistence type="inferred from homology"/>
<comment type="function">
    <text evidence="6">Catalyzes the conversion of 7,8-dihydroneopterin to 6-hydroxymethyl-7,8-dihydropterin.</text>
</comment>
<dbReference type="Gene3D" id="3.30.1130.10">
    <property type="match status" value="1"/>
</dbReference>
<dbReference type="NCBIfam" id="TIGR00526">
    <property type="entry name" value="folB_dom"/>
    <property type="match status" value="1"/>
</dbReference>
<dbReference type="NCBIfam" id="TIGR00525">
    <property type="entry name" value="folB"/>
    <property type="match status" value="1"/>
</dbReference>
<comment type="catalytic activity">
    <reaction evidence="1 6">
        <text>7,8-dihydroneopterin = 6-hydroxymethyl-7,8-dihydropterin + glycolaldehyde</text>
        <dbReference type="Rhea" id="RHEA:10540"/>
        <dbReference type="ChEBI" id="CHEBI:17001"/>
        <dbReference type="ChEBI" id="CHEBI:17071"/>
        <dbReference type="ChEBI" id="CHEBI:44841"/>
        <dbReference type="EC" id="4.1.2.25"/>
    </reaction>
</comment>
<dbReference type="InterPro" id="IPR043133">
    <property type="entry name" value="GTP-CH-I_C/QueF"/>
</dbReference>
<feature type="domain" description="Dihydroneopterin aldolase/epimerase" evidence="7">
    <location>
        <begin position="15"/>
        <end position="127"/>
    </location>
</feature>
<dbReference type="Proteomes" id="UP000095657">
    <property type="component" value="Unassembled WGS sequence"/>
</dbReference>
<dbReference type="CDD" id="cd00534">
    <property type="entry name" value="DHNA_DHNTPE"/>
    <property type="match status" value="1"/>
</dbReference>
<dbReference type="GO" id="GO:0005737">
    <property type="term" value="C:cytoplasm"/>
    <property type="evidence" value="ECO:0007669"/>
    <property type="project" value="TreeGrafter"/>
</dbReference>
<dbReference type="PANTHER" id="PTHR42844">
    <property type="entry name" value="DIHYDRONEOPTERIN ALDOLASE 1-RELATED"/>
    <property type="match status" value="1"/>
</dbReference>
<dbReference type="Pfam" id="PF02152">
    <property type="entry name" value="FolB"/>
    <property type="match status" value="1"/>
</dbReference>
<evidence type="ECO:0000256" key="3">
    <source>
        <dbReference type="ARBA" id="ARBA00005708"/>
    </source>
</evidence>
<reference evidence="8 9" key="1">
    <citation type="submission" date="2015-09" db="EMBL/GenBank/DDBJ databases">
        <authorList>
            <consortium name="Pathogen Informatics"/>
        </authorList>
    </citation>
    <scope>NUCLEOTIDE SEQUENCE [LARGE SCALE GENOMIC DNA]</scope>
    <source>
        <strain evidence="8 9">2789STDY5834880</strain>
    </source>
</reference>
<evidence type="ECO:0000256" key="6">
    <source>
        <dbReference type="RuleBase" id="RU362079"/>
    </source>
</evidence>
<organism evidence="8 9">
    <name type="scientific">Bacteroides caccae</name>
    <dbReference type="NCBI Taxonomy" id="47678"/>
    <lineage>
        <taxon>Bacteria</taxon>
        <taxon>Pseudomonadati</taxon>
        <taxon>Bacteroidota</taxon>
        <taxon>Bacteroidia</taxon>
        <taxon>Bacteroidales</taxon>
        <taxon>Bacteroidaceae</taxon>
        <taxon>Bacteroides</taxon>
    </lineage>
</organism>
<gene>
    <name evidence="8" type="primary">folB</name>
    <name evidence="8" type="ORF">ERS852494_03348</name>
</gene>
<dbReference type="EMBL" id="CZAI01000008">
    <property type="protein sequence ID" value="CUP89150.1"/>
    <property type="molecule type" value="Genomic_DNA"/>
</dbReference>
<accession>A0A174S1Y1</accession>
<protein>
    <recommendedName>
        <fullName evidence="6">7,8-dihydroneopterin aldolase</fullName>
        <ecNumber evidence="6">4.1.2.25</ecNumber>
    </recommendedName>
</protein>
<keyword evidence="4 6" id="KW-0289">Folate biosynthesis</keyword>
<dbReference type="SMART" id="SM00905">
    <property type="entry name" value="FolB"/>
    <property type="match status" value="1"/>
</dbReference>
<dbReference type="STRING" id="47678.ERS852494_03348"/>
<dbReference type="GO" id="GO:0046654">
    <property type="term" value="P:tetrahydrofolate biosynthetic process"/>
    <property type="evidence" value="ECO:0007669"/>
    <property type="project" value="UniProtKB-UniRule"/>
</dbReference>
<evidence type="ECO:0000256" key="5">
    <source>
        <dbReference type="ARBA" id="ARBA00023239"/>
    </source>
</evidence>
<dbReference type="InterPro" id="IPR006156">
    <property type="entry name" value="Dihydroneopterin_aldolase"/>
</dbReference>
<evidence type="ECO:0000313" key="8">
    <source>
        <dbReference type="EMBL" id="CUP89150.1"/>
    </source>
</evidence>
<dbReference type="GO" id="GO:0046656">
    <property type="term" value="P:folic acid biosynthetic process"/>
    <property type="evidence" value="ECO:0007669"/>
    <property type="project" value="UniProtKB-UniRule"/>
</dbReference>
<dbReference type="UniPathway" id="UPA00077">
    <property type="reaction ID" value="UER00154"/>
</dbReference>
<dbReference type="AlphaFoldDB" id="A0A174S1Y1"/>
<evidence type="ECO:0000259" key="7">
    <source>
        <dbReference type="SMART" id="SM00905"/>
    </source>
</evidence>
<dbReference type="GO" id="GO:0004150">
    <property type="term" value="F:dihydroneopterin aldolase activity"/>
    <property type="evidence" value="ECO:0007669"/>
    <property type="project" value="UniProtKB-UniRule"/>
</dbReference>